<accession>A0A9N9PDC2</accession>
<reference evidence="1" key="1">
    <citation type="submission" date="2021-06" db="EMBL/GenBank/DDBJ databases">
        <authorList>
            <person name="Kallberg Y."/>
            <person name="Tangrot J."/>
            <person name="Rosling A."/>
        </authorList>
    </citation>
    <scope>NUCLEOTIDE SEQUENCE</scope>
    <source>
        <strain evidence="1">MA453B</strain>
    </source>
</reference>
<protein>
    <submittedName>
        <fullName evidence="1">7955_t:CDS:1</fullName>
    </submittedName>
</protein>
<organism evidence="1 2">
    <name type="scientific">Dentiscutata erythropus</name>
    <dbReference type="NCBI Taxonomy" id="1348616"/>
    <lineage>
        <taxon>Eukaryota</taxon>
        <taxon>Fungi</taxon>
        <taxon>Fungi incertae sedis</taxon>
        <taxon>Mucoromycota</taxon>
        <taxon>Glomeromycotina</taxon>
        <taxon>Glomeromycetes</taxon>
        <taxon>Diversisporales</taxon>
        <taxon>Gigasporaceae</taxon>
        <taxon>Dentiscutata</taxon>
    </lineage>
</organism>
<dbReference type="EMBL" id="CAJVPY010040794">
    <property type="protein sequence ID" value="CAG8806050.1"/>
    <property type="molecule type" value="Genomic_DNA"/>
</dbReference>
<keyword evidence="2" id="KW-1185">Reference proteome</keyword>
<sequence length="162" mass="17960">LSKRIPHTESLITHVTKRLEQLVSSIPEDFSQTIFTPQPLSIVTLPQDSTIQFPKADKLDNISSLTTAKTKLITKSPTISKHIRPEIKPKPFSTVVELLEEINIQDIAIETESSIPKEKLGVSLVETNLLASPKSHYPSSQLNPVILEGSNSSNWSEKTSHL</sequence>
<evidence type="ECO:0000313" key="1">
    <source>
        <dbReference type="EMBL" id="CAG8806050.1"/>
    </source>
</evidence>
<dbReference type="AlphaFoldDB" id="A0A9N9PDC2"/>
<comment type="caution">
    <text evidence="1">The sequence shown here is derived from an EMBL/GenBank/DDBJ whole genome shotgun (WGS) entry which is preliminary data.</text>
</comment>
<feature type="non-terminal residue" evidence="1">
    <location>
        <position position="1"/>
    </location>
</feature>
<gene>
    <name evidence="1" type="ORF">DERYTH_LOCUS24396</name>
</gene>
<proteinExistence type="predicted"/>
<name>A0A9N9PDC2_9GLOM</name>
<dbReference type="Proteomes" id="UP000789405">
    <property type="component" value="Unassembled WGS sequence"/>
</dbReference>
<evidence type="ECO:0000313" key="2">
    <source>
        <dbReference type="Proteomes" id="UP000789405"/>
    </source>
</evidence>